<keyword evidence="4" id="KW-1185">Reference proteome</keyword>
<dbReference type="OrthoDB" id="5336600at2759"/>
<evidence type="ECO:0000256" key="2">
    <source>
        <dbReference type="ARBA" id="ARBA00023002"/>
    </source>
</evidence>
<dbReference type="EMBL" id="KB933251">
    <property type="protein sequence ID" value="EON97822.1"/>
    <property type="molecule type" value="Genomic_DNA"/>
</dbReference>
<dbReference type="PANTHER" id="PTHR43669">
    <property type="entry name" value="5-KETO-D-GLUCONATE 5-REDUCTASE"/>
    <property type="match status" value="1"/>
</dbReference>
<keyword evidence="2" id="KW-0560">Oxidoreductase</keyword>
<protein>
    <submittedName>
        <fullName evidence="3">Putative short-chain dehydrogenases protein</fullName>
    </submittedName>
</protein>
<comment type="similarity">
    <text evidence="1">Belongs to the short-chain dehydrogenases/reductases (SDR) family.</text>
</comment>
<dbReference type="InterPro" id="IPR036291">
    <property type="entry name" value="NAD(P)-bd_dom_sf"/>
</dbReference>
<dbReference type="KEGG" id="tmn:UCRPA7_6669"/>
<evidence type="ECO:0000256" key="1">
    <source>
        <dbReference type="ARBA" id="ARBA00006484"/>
    </source>
</evidence>
<reference evidence="4" key="1">
    <citation type="journal article" date="2013" name="Genome Announc.">
        <title>Draft genome sequence of the ascomycete Phaeoacremonium aleophilum strain UCR-PA7, a causal agent of the esca disease complex in grapevines.</title>
        <authorList>
            <person name="Blanco-Ulate B."/>
            <person name="Rolshausen P."/>
            <person name="Cantu D."/>
        </authorList>
    </citation>
    <scope>NUCLEOTIDE SEQUENCE [LARGE SCALE GENOMIC DNA]</scope>
    <source>
        <strain evidence="4">UCR-PA7</strain>
    </source>
</reference>
<dbReference type="AlphaFoldDB" id="R8BEW1"/>
<name>R8BEW1_PHAM7</name>
<evidence type="ECO:0000313" key="3">
    <source>
        <dbReference type="EMBL" id="EON97822.1"/>
    </source>
</evidence>
<sequence>MSSKVALILGSGPRVGAAVAASLSKAGFSVAVVSRKATEGTTPEGYTSIQGDLSDPASVPTIFSKVTSTLGTPRVVIYNAATLTPPPDQDSVLSIPATSLSGDLNTNTVTPYAAAQEAVKGFASLPAGANPVFIYTGNALNNLPLPVALMTTLGVGKSATAYWVAVADQLYTGKGYRFFYADQRKEDGNMAGMDLDAEAHANFYTQLAEGKTKDVPWLATFTKSKGYVKL</sequence>
<dbReference type="HOGENOM" id="CLU_103010_1_0_1"/>
<dbReference type="GO" id="GO:0016491">
    <property type="term" value="F:oxidoreductase activity"/>
    <property type="evidence" value="ECO:0007669"/>
    <property type="project" value="UniProtKB-KW"/>
</dbReference>
<dbReference type="SUPFAM" id="SSF51735">
    <property type="entry name" value="NAD(P)-binding Rossmann-fold domains"/>
    <property type="match status" value="1"/>
</dbReference>
<dbReference type="Gene3D" id="3.40.50.720">
    <property type="entry name" value="NAD(P)-binding Rossmann-like Domain"/>
    <property type="match status" value="1"/>
</dbReference>
<accession>R8BEW1</accession>
<evidence type="ECO:0000313" key="4">
    <source>
        <dbReference type="Proteomes" id="UP000014074"/>
    </source>
</evidence>
<gene>
    <name evidence="3" type="ORF">UCRPA7_6669</name>
</gene>
<proteinExistence type="inferred from homology"/>
<organism evidence="3 4">
    <name type="scientific">Phaeoacremonium minimum (strain UCR-PA7)</name>
    <name type="common">Esca disease fungus</name>
    <name type="synonym">Togninia minima</name>
    <dbReference type="NCBI Taxonomy" id="1286976"/>
    <lineage>
        <taxon>Eukaryota</taxon>
        <taxon>Fungi</taxon>
        <taxon>Dikarya</taxon>
        <taxon>Ascomycota</taxon>
        <taxon>Pezizomycotina</taxon>
        <taxon>Sordariomycetes</taxon>
        <taxon>Sordariomycetidae</taxon>
        <taxon>Togniniales</taxon>
        <taxon>Togniniaceae</taxon>
        <taxon>Phaeoacremonium</taxon>
    </lineage>
</organism>
<dbReference type="Proteomes" id="UP000014074">
    <property type="component" value="Unassembled WGS sequence"/>
</dbReference>
<dbReference type="eggNOG" id="KOG1014">
    <property type="taxonomic scope" value="Eukaryota"/>
</dbReference>
<dbReference type="PANTHER" id="PTHR43669:SF4">
    <property type="entry name" value="SHORT-CHAIN DEHYDROGENASE"/>
    <property type="match status" value="1"/>
</dbReference>
<dbReference type="GeneID" id="19327349"/>
<dbReference type="RefSeq" id="XP_007917406.1">
    <property type="nucleotide sequence ID" value="XM_007919215.1"/>
</dbReference>